<feature type="region of interest" description="Disordered" evidence="1">
    <location>
        <begin position="116"/>
        <end position="136"/>
    </location>
</feature>
<sequence length="136" mass="14040">MTLTRVTAAMAALAVAGVPMFAGSAAAAAATALAECPEGYFCAWTDPNFGGQRSQWAGDDNWWEGSIADQDSSWANHLTSGPGVKDHVTVYASATTPTDDPGDATICLRPGDEVAHNATADDRGNSHSVSHGCDSR</sequence>
<feature type="signal peptide" evidence="2">
    <location>
        <begin position="1"/>
        <end position="27"/>
    </location>
</feature>
<dbReference type="STRING" id="155974.SAMN04487818_10631"/>
<dbReference type="Pfam" id="PF03995">
    <property type="entry name" value="Inhibitor_I36"/>
    <property type="match status" value="1"/>
</dbReference>
<evidence type="ECO:0000256" key="1">
    <source>
        <dbReference type="SAM" id="MobiDB-lite"/>
    </source>
</evidence>
<evidence type="ECO:0000313" key="3">
    <source>
        <dbReference type="EMBL" id="SER91180.1"/>
    </source>
</evidence>
<keyword evidence="2" id="KW-0732">Signal</keyword>
<evidence type="ECO:0000313" key="4">
    <source>
        <dbReference type="Proteomes" id="UP000199051"/>
    </source>
</evidence>
<dbReference type="EMBL" id="FOGI01000006">
    <property type="protein sequence ID" value="SER91180.1"/>
    <property type="molecule type" value="Genomic_DNA"/>
</dbReference>
<keyword evidence="4" id="KW-1185">Reference proteome</keyword>
<feature type="chain" id="PRO_5011611602" evidence="2">
    <location>
        <begin position="28"/>
        <end position="136"/>
    </location>
</feature>
<proteinExistence type="predicted"/>
<name>A0A1H9T1Q3_9PSEU</name>
<accession>A0A1H9T1Q3</accession>
<dbReference type="Proteomes" id="UP000199051">
    <property type="component" value="Unassembled WGS sequence"/>
</dbReference>
<gene>
    <name evidence="3" type="ORF">SAMN04487818_10631</name>
</gene>
<feature type="compositionally biased region" description="Basic and acidic residues" evidence="1">
    <location>
        <begin position="116"/>
        <end position="125"/>
    </location>
</feature>
<evidence type="ECO:0000256" key="2">
    <source>
        <dbReference type="SAM" id="SignalP"/>
    </source>
</evidence>
<protein>
    <submittedName>
        <fullName evidence="3">Peptidase inhibitor family I36</fullName>
    </submittedName>
</protein>
<reference evidence="4" key="1">
    <citation type="submission" date="2016-10" db="EMBL/GenBank/DDBJ databases">
        <authorList>
            <person name="Varghese N."/>
            <person name="Submissions S."/>
        </authorList>
    </citation>
    <scope>NUCLEOTIDE SEQUENCE [LARGE SCALE GENOMIC DNA]</scope>
    <source>
        <strain evidence="4">DSM 44260</strain>
    </source>
</reference>
<organism evidence="3 4">
    <name type="scientific">Actinokineospora terrae</name>
    <dbReference type="NCBI Taxonomy" id="155974"/>
    <lineage>
        <taxon>Bacteria</taxon>
        <taxon>Bacillati</taxon>
        <taxon>Actinomycetota</taxon>
        <taxon>Actinomycetes</taxon>
        <taxon>Pseudonocardiales</taxon>
        <taxon>Pseudonocardiaceae</taxon>
        <taxon>Actinokineospora</taxon>
    </lineage>
</organism>
<dbReference type="AlphaFoldDB" id="A0A1H9T1Q3"/>